<sequence>MSWAGYAQQAPSGAALFQRGQQLEAAGNRAAAAATYQQAYQAYMSVDDSDGMIKSLAKKKALTGVGLAPTSAPVAAPAARPVAVAMRVAAPAPATRPAVAAPLAGRVAGGKPQGLFFMTRYWIGTHSLEKAAYYFTPTGQAYQNPTGFGAADLAALPAGSRGSYTVAGNTLTIKWADGHTSTSSLEDVHADAFNWDTGIFLGVKPFANAQQLAGTFEGGNSISTSSGSAAVSSGLTFRADGTYTGGSASSFSGKDTDGNATYDAGSSGTGAGHWSLNGWVLNLTNAQGQTKRGVAFPFELDEKTGRVVRFYFDNVAYKRL</sequence>
<protein>
    <recommendedName>
        <fullName evidence="3">Tetratricopeptide repeat protein</fullName>
    </recommendedName>
</protein>
<name>A0ABP8Q0M7_9BACT</name>
<evidence type="ECO:0000313" key="1">
    <source>
        <dbReference type="EMBL" id="GAA4495060.1"/>
    </source>
</evidence>
<organism evidence="1 2">
    <name type="scientific">Hymenobacter ginsengisoli</name>
    <dbReference type="NCBI Taxonomy" id="1051626"/>
    <lineage>
        <taxon>Bacteria</taxon>
        <taxon>Pseudomonadati</taxon>
        <taxon>Bacteroidota</taxon>
        <taxon>Cytophagia</taxon>
        <taxon>Cytophagales</taxon>
        <taxon>Hymenobacteraceae</taxon>
        <taxon>Hymenobacter</taxon>
    </lineage>
</organism>
<dbReference type="Proteomes" id="UP001501243">
    <property type="component" value="Unassembled WGS sequence"/>
</dbReference>
<dbReference type="EMBL" id="BAABGQ010000004">
    <property type="protein sequence ID" value="GAA4495060.1"/>
    <property type="molecule type" value="Genomic_DNA"/>
</dbReference>
<proteinExistence type="predicted"/>
<keyword evidence="2" id="KW-1185">Reference proteome</keyword>
<accession>A0ABP8Q0M7</accession>
<evidence type="ECO:0000313" key="2">
    <source>
        <dbReference type="Proteomes" id="UP001501243"/>
    </source>
</evidence>
<reference evidence="2" key="1">
    <citation type="journal article" date="2019" name="Int. J. Syst. Evol. Microbiol.">
        <title>The Global Catalogue of Microorganisms (GCM) 10K type strain sequencing project: providing services to taxonomists for standard genome sequencing and annotation.</title>
        <authorList>
            <consortium name="The Broad Institute Genomics Platform"/>
            <consortium name="The Broad Institute Genome Sequencing Center for Infectious Disease"/>
            <person name="Wu L."/>
            <person name="Ma J."/>
        </authorList>
    </citation>
    <scope>NUCLEOTIDE SEQUENCE [LARGE SCALE GENOMIC DNA]</scope>
    <source>
        <strain evidence="2">JCM 17841</strain>
    </source>
</reference>
<comment type="caution">
    <text evidence="1">The sequence shown here is derived from an EMBL/GenBank/DDBJ whole genome shotgun (WGS) entry which is preliminary data.</text>
</comment>
<gene>
    <name evidence="1" type="ORF">GCM10023172_06160</name>
</gene>
<evidence type="ECO:0008006" key="3">
    <source>
        <dbReference type="Google" id="ProtNLM"/>
    </source>
</evidence>